<dbReference type="AlphaFoldDB" id="A0A2G3DU95"/>
<dbReference type="CDD" id="cd16833">
    <property type="entry name" value="YfiH"/>
    <property type="match status" value="1"/>
</dbReference>
<dbReference type="NCBIfam" id="TIGR00726">
    <property type="entry name" value="peptidoglycan editing factor PgeF"/>
    <property type="match status" value="1"/>
</dbReference>
<keyword evidence="6" id="KW-0378">Hydrolase</keyword>
<dbReference type="GO" id="GO:0017061">
    <property type="term" value="F:S-methyl-5-thioadenosine phosphorylase activity"/>
    <property type="evidence" value="ECO:0007669"/>
    <property type="project" value="UniProtKB-EC"/>
</dbReference>
<comment type="catalytic activity">
    <reaction evidence="8">
        <text>adenosine + H2O + H(+) = inosine + NH4(+)</text>
        <dbReference type="Rhea" id="RHEA:24408"/>
        <dbReference type="ChEBI" id="CHEBI:15377"/>
        <dbReference type="ChEBI" id="CHEBI:15378"/>
        <dbReference type="ChEBI" id="CHEBI:16335"/>
        <dbReference type="ChEBI" id="CHEBI:17596"/>
        <dbReference type="ChEBI" id="CHEBI:28938"/>
        <dbReference type="EC" id="3.5.4.4"/>
    </reaction>
    <physiologicalReaction direction="left-to-right" evidence="8">
        <dbReference type="Rhea" id="RHEA:24409"/>
    </physiologicalReaction>
</comment>
<dbReference type="PANTHER" id="PTHR30616">
    <property type="entry name" value="UNCHARACTERIZED PROTEIN YFIH"/>
    <property type="match status" value="1"/>
</dbReference>
<evidence type="ECO:0000256" key="11">
    <source>
        <dbReference type="RuleBase" id="RU361274"/>
    </source>
</evidence>
<comment type="catalytic activity">
    <reaction evidence="10">
        <text>S-methyl-5'-thioadenosine + phosphate = 5-(methylsulfanyl)-alpha-D-ribose 1-phosphate + adenine</text>
        <dbReference type="Rhea" id="RHEA:11852"/>
        <dbReference type="ChEBI" id="CHEBI:16708"/>
        <dbReference type="ChEBI" id="CHEBI:17509"/>
        <dbReference type="ChEBI" id="CHEBI:43474"/>
        <dbReference type="ChEBI" id="CHEBI:58533"/>
        <dbReference type="EC" id="2.4.2.28"/>
    </reaction>
    <physiologicalReaction direction="left-to-right" evidence="10">
        <dbReference type="Rhea" id="RHEA:11853"/>
    </physiologicalReaction>
</comment>
<protein>
    <recommendedName>
        <fullName evidence="11">Purine nucleoside phosphorylase</fullName>
    </recommendedName>
</protein>
<evidence type="ECO:0000256" key="6">
    <source>
        <dbReference type="ARBA" id="ARBA00022801"/>
    </source>
</evidence>
<dbReference type="InterPro" id="IPR011324">
    <property type="entry name" value="Cytotoxic_necrot_fac-like_cat"/>
</dbReference>
<dbReference type="InterPro" id="IPR038371">
    <property type="entry name" value="Cu_polyphenol_OxRdtase_sf"/>
</dbReference>
<name>A0A2G3DU95_9FIRM</name>
<comment type="caution">
    <text evidence="12">The sequence shown here is derived from an EMBL/GenBank/DDBJ whole genome shotgun (WGS) entry which is preliminary data.</text>
</comment>
<comment type="catalytic activity">
    <reaction evidence="1">
        <text>inosine + phosphate = alpha-D-ribose 1-phosphate + hypoxanthine</text>
        <dbReference type="Rhea" id="RHEA:27646"/>
        <dbReference type="ChEBI" id="CHEBI:17368"/>
        <dbReference type="ChEBI" id="CHEBI:17596"/>
        <dbReference type="ChEBI" id="CHEBI:43474"/>
        <dbReference type="ChEBI" id="CHEBI:57720"/>
        <dbReference type="EC" id="2.4.2.1"/>
    </reaction>
    <physiologicalReaction direction="left-to-right" evidence="1">
        <dbReference type="Rhea" id="RHEA:27647"/>
    </physiologicalReaction>
</comment>
<comment type="similarity">
    <text evidence="3 11">Belongs to the purine nucleoside phosphorylase YfiH/LACC1 family.</text>
</comment>
<keyword evidence="5" id="KW-0479">Metal-binding</keyword>
<evidence type="ECO:0000256" key="8">
    <source>
        <dbReference type="ARBA" id="ARBA00047989"/>
    </source>
</evidence>
<accession>A0A2G3DU95</accession>
<evidence type="ECO:0000256" key="10">
    <source>
        <dbReference type="ARBA" id="ARBA00049893"/>
    </source>
</evidence>
<evidence type="ECO:0000313" key="13">
    <source>
        <dbReference type="Proteomes" id="UP000225889"/>
    </source>
</evidence>
<dbReference type="GO" id="GO:0016787">
    <property type="term" value="F:hydrolase activity"/>
    <property type="evidence" value="ECO:0007669"/>
    <property type="project" value="UniProtKB-KW"/>
</dbReference>
<dbReference type="SUPFAM" id="SSF64438">
    <property type="entry name" value="CNF1/YfiH-like putative cysteine hydrolases"/>
    <property type="match status" value="1"/>
</dbReference>
<evidence type="ECO:0000256" key="1">
    <source>
        <dbReference type="ARBA" id="ARBA00000553"/>
    </source>
</evidence>
<comment type="catalytic activity">
    <reaction evidence="9">
        <text>adenosine + phosphate = alpha-D-ribose 1-phosphate + adenine</text>
        <dbReference type="Rhea" id="RHEA:27642"/>
        <dbReference type="ChEBI" id="CHEBI:16335"/>
        <dbReference type="ChEBI" id="CHEBI:16708"/>
        <dbReference type="ChEBI" id="CHEBI:43474"/>
        <dbReference type="ChEBI" id="CHEBI:57720"/>
        <dbReference type="EC" id="2.4.2.1"/>
    </reaction>
    <physiologicalReaction direction="left-to-right" evidence="9">
        <dbReference type="Rhea" id="RHEA:27643"/>
    </physiologicalReaction>
</comment>
<evidence type="ECO:0000256" key="5">
    <source>
        <dbReference type="ARBA" id="ARBA00022723"/>
    </source>
</evidence>
<sequence length="273" mass="30136">MNKETKNNVTFMTFDLFKNAGVKHGFSTRIGGVSDGVFDSLNLGFNRGDEDANVHENFKRIANALDMNYERMCLSKQTHTTNVIVVDEKDAGNGIVRPLPYDDVDGLITNVKDMPLVTFYADCVPLFLYDPVHEVVALSHSGWRGTVGKIGKVTIEKMAEHFGTVPADVICGIAPSICRNCYEVSADVADAFVGAFGEENRDVILKPSVFNPDDSDKFMLDLWAACKLVFLEAGVPEENIEITDYCTRCNPDLFYSHRIMGANRGSLAAFISL</sequence>
<dbReference type="Pfam" id="PF02578">
    <property type="entry name" value="Cu-oxidase_4"/>
    <property type="match status" value="1"/>
</dbReference>
<gene>
    <name evidence="12" type="ORF">CSX01_09280</name>
</gene>
<dbReference type="Gene3D" id="3.60.140.10">
    <property type="entry name" value="CNF1/YfiH-like putative cysteine hydrolases"/>
    <property type="match status" value="1"/>
</dbReference>
<reference evidence="12 13" key="1">
    <citation type="submission" date="2017-10" db="EMBL/GenBank/DDBJ databases">
        <title>Resolving the taxonomy of Roseburia spp., Eubacterium rectale and Agathobacter spp. through phylogenomic analysis.</title>
        <authorList>
            <person name="Sheridan P.O."/>
            <person name="Walker A.W."/>
            <person name="Duncan S.H."/>
            <person name="Scott K.P."/>
            <person name="Toole P.W.O."/>
            <person name="Luis P."/>
            <person name="Flint H.J."/>
        </authorList>
    </citation>
    <scope>NUCLEOTIDE SEQUENCE [LARGE SCALE GENOMIC DNA]</scope>
    <source>
        <strain evidence="12 13">JK626</strain>
    </source>
</reference>
<evidence type="ECO:0000256" key="4">
    <source>
        <dbReference type="ARBA" id="ARBA00022679"/>
    </source>
</evidence>
<dbReference type="PANTHER" id="PTHR30616:SF2">
    <property type="entry name" value="PURINE NUCLEOSIDE PHOSPHORYLASE LACC1"/>
    <property type="match status" value="1"/>
</dbReference>
<keyword evidence="4" id="KW-0808">Transferase</keyword>
<dbReference type="RefSeq" id="WP_099392181.1">
    <property type="nucleotide sequence ID" value="NZ_PDYF01000017.1"/>
</dbReference>
<dbReference type="Proteomes" id="UP000225889">
    <property type="component" value="Unassembled WGS sequence"/>
</dbReference>
<dbReference type="GO" id="GO:0005507">
    <property type="term" value="F:copper ion binding"/>
    <property type="evidence" value="ECO:0007669"/>
    <property type="project" value="TreeGrafter"/>
</dbReference>
<dbReference type="EMBL" id="PDYF01000017">
    <property type="protein sequence ID" value="PHU34599.1"/>
    <property type="molecule type" value="Genomic_DNA"/>
</dbReference>
<reference evidence="12 13" key="2">
    <citation type="submission" date="2017-10" db="EMBL/GenBank/DDBJ databases">
        <authorList>
            <person name="Banno H."/>
            <person name="Chua N.-H."/>
        </authorList>
    </citation>
    <scope>NUCLEOTIDE SEQUENCE [LARGE SCALE GENOMIC DNA]</scope>
    <source>
        <strain evidence="12 13">JK626</strain>
    </source>
</reference>
<evidence type="ECO:0000256" key="7">
    <source>
        <dbReference type="ARBA" id="ARBA00022833"/>
    </source>
</evidence>
<evidence type="ECO:0000256" key="9">
    <source>
        <dbReference type="ARBA" id="ARBA00048968"/>
    </source>
</evidence>
<comment type="function">
    <text evidence="2">Purine nucleoside enzyme that catalyzes the phosphorolysis of adenosine and inosine nucleosides, yielding D-ribose 1-phosphate and the respective free bases, adenine and hypoxanthine. Also catalyzes the phosphorolysis of S-methyl-5'-thioadenosine into adenine and S-methyl-5-thio-alpha-D-ribose 1-phosphate. Also has adenosine deaminase activity.</text>
</comment>
<evidence type="ECO:0000256" key="3">
    <source>
        <dbReference type="ARBA" id="ARBA00007353"/>
    </source>
</evidence>
<evidence type="ECO:0000313" key="12">
    <source>
        <dbReference type="EMBL" id="PHU34599.1"/>
    </source>
</evidence>
<organism evidence="12 13">
    <name type="scientific">Pseudobutyrivibrio ruminis</name>
    <dbReference type="NCBI Taxonomy" id="46206"/>
    <lineage>
        <taxon>Bacteria</taxon>
        <taxon>Bacillati</taxon>
        <taxon>Bacillota</taxon>
        <taxon>Clostridia</taxon>
        <taxon>Lachnospirales</taxon>
        <taxon>Lachnospiraceae</taxon>
        <taxon>Pseudobutyrivibrio</taxon>
    </lineage>
</organism>
<dbReference type="InterPro" id="IPR003730">
    <property type="entry name" value="Cu_polyphenol_OxRdtase"/>
</dbReference>
<keyword evidence="7" id="KW-0862">Zinc</keyword>
<proteinExistence type="inferred from homology"/>
<evidence type="ECO:0000256" key="2">
    <source>
        <dbReference type="ARBA" id="ARBA00003215"/>
    </source>
</evidence>